<evidence type="ECO:0000256" key="9">
    <source>
        <dbReference type="ARBA" id="ARBA00023136"/>
    </source>
</evidence>
<evidence type="ECO:0000256" key="14">
    <source>
        <dbReference type="SAM" id="SignalP"/>
    </source>
</evidence>
<evidence type="ECO:0000256" key="5">
    <source>
        <dbReference type="ARBA" id="ARBA00022692"/>
    </source>
</evidence>
<keyword evidence="14" id="KW-0732">Signal</keyword>
<dbReference type="Proteomes" id="UP001155128">
    <property type="component" value="Unassembled WGS sequence"/>
</dbReference>
<dbReference type="PANTHER" id="PTHR32552:SF81">
    <property type="entry name" value="TONB-DEPENDENT OUTER MEMBRANE RECEPTOR"/>
    <property type="match status" value="1"/>
</dbReference>
<sequence length="809" mass="87039">MKRLRHVTATFLAGTAGMALLASPAMAQSTEEAEAQEANQPDDDQPEDAIIVTATKRAVDLQDVPFSIGAQTQQDIERSNASTVEDLSRNVAGLSIQNLGPGQSQVSVRGVSAGQVVRDQPGVKEQVGIYLDESVISLSLFTPDVDLFDLNRVETLRGPQGTLFGSGSVGGTLRYITNQPELGVSLGMIETNLNAADGGGIGGHMKGMANIPLGEDLAVRVVGYYQDFPGFIDAVGPAQEDDVNHGSRIGGRLALLWEPDDGVRITPRIIYQEIDTDGFNRAEIYNLYGNAFTTPAVNLGDRGQYLLQQEGFKDDFMLADLTASFDLGGVELTSVTSYTDRSILVSRDASALTGSVSVDILVGNLGSDDVVNLPSNLRDTTELEQWTQEVRISSINDGPFQWVIGGFYSDTNRVYMQRLPTPGYDFYVDEAFGDGTSAAVSNNLAPIDSPYAADIPYDIKQIAVFGEASYSFDQVTVTAGARYYDFEEERDFISGGLFSNGDNAIGDTTSSDGVSPRVIVSYDVNEDLTLNLQAAKGFRLGGTNDPLNIPLCTGGADGPDFATFGNRPNYEDETLWNYEAGMKYSANGITFNAAAFYTDISNLQVTADAGTCSSRVVFNAPKAHTLGVEGELSARVGRNFDLSVAGSYVQAEFDEDLRTAEGAIIAGIRDGNRLPSVPEFQIAATASYSEQVSNNADGYIAVTVQHVGSRYTQPGDQEGNPVTFAHGLPFNGQDGTETTTVDLELPAYELVDISAGLEFDNGFDLVFYVKNVLDETPLLSFNRERGGRARLAYLIGQPRTYGVTVRKRF</sequence>
<dbReference type="InterPro" id="IPR036942">
    <property type="entry name" value="Beta-barrel_TonB_sf"/>
</dbReference>
<dbReference type="Gene3D" id="2.40.170.20">
    <property type="entry name" value="TonB-dependent receptor, beta-barrel domain"/>
    <property type="match status" value="1"/>
</dbReference>
<gene>
    <name evidence="17" type="ORF">NDO55_04990</name>
</gene>
<keyword evidence="8 12" id="KW-0798">TonB box</keyword>
<keyword evidence="4" id="KW-0410">Iron transport</keyword>
<evidence type="ECO:0000256" key="3">
    <source>
        <dbReference type="ARBA" id="ARBA00022452"/>
    </source>
</evidence>
<dbReference type="SUPFAM" id="SSF56935">
    <property type="entry name" value="Porins"/>
    <property type="match status" value="1"/>
</dbReference>
<keyword evidence="7" id="KW-0406">Ion transport</keyword>
<dbReference type="RefSeq" id="WP_252113005.1">
    <property type="nucleotide sequence ID" value="NZ_JAMSHT010000001.1"/>
</dbReference>
<evidence type="ECO:0000313" key="17">
    <source>
        <dbReference type="EMBL" id="MCM8557173.1"/>
    </source>
</evidence>
<dbReference type="InterPro" id="IPR012910">
    <property type="entry name" value="Plug_dom"/>
</dbReference>
<comment type="similarity">
    <text evidence="11 12">Belongs to the TonB-dependent receptor family.</text>
</comment>
<keyword evidence="3 11" id="KW-1134">Transmembrane beta strand</keyword>
<proteinExistence type="inferred from homology"/>
<dbReference type="GO" id="GO:0009279">
    <property type="term" value="C:cell outer membrane"/>
    <property type="evidence" value="ECO:0007669"/>
    <property type="project" value="UniProtKB-SubCell"/>
</dbReference>
<comment type="caution">
    <text evidence="17">The sequence shown here is derived from an EMBL/GenBank/DDBJ whole genome shotgun (WGS) entry which is preliminary data.</text>
</comment>
<feature type="domain" description="TonB-dependent receptor-like beta-barrel" evidence="15">
    <location>
        <begin position="276"/>
        <end position="772"/>
    </location>
</feature>
<keyword evidence="6" id="KW-0408">Iron</keyword>
<keyword evidence="17" id="KW-0675">Receptor</keyword>
<keyword evidence="18" id="KW-1185">Reference proteome</keyword>
<evidence type="ECO:0000256" key="11">
    <source>
        <dbReference type="PROSITE-ProRule" id="PRU01360"/>
    </source>
</evidence>
<name>A0A9X2EFR3_9SPHN</name>
<evidence type="ECO:0000259" key="15">
    <source>
        <dbReference type="Pfam" id="PF00593"/>
    </source>
</evidence>
<dbReference type="PANTHER" id="PTHR32552">
    <property type="entry name" value="FERRICHROME IRON RECEPTOR-RELATED"/>
    <property type="match status" value="1"/>
</dbReference>
<evidence type="ECO:0000259" key="16">
    <source>
        <dbReference type="Pfam" id="PF07715"/>
    </source>
</evidence>
<dbReference type="Pfam" id="PF07715">
    <property type="entry name" value="Plug"/>
    <property type="match status" value="1"/>
</dbReference>
<feature type="domain" description="TonB-dependent receptor plug" evidence="16">
    <location>
        <begin position="61"/>
        <end position="172"/>
    </location>
</feature>
<feature type="chain" id="PRO_5040850856" evidence="14">
    <location>
        <begin position="28"/>
        <end position="809"/>
    </location>
</feature>
<evidence type="ECO:0000256" key="6">
    <source>
        <dbReference type="ARBA" id="ARBA00023004"/>
    </source>
</evidence>
<evidence type="ECO:0000256" key="12">
    <source>
        <dbReference type="RuleBase" id="RU003357"/>
    </source>
</evidence>
<feature type="signal peptide" evidence="14">
    <location>
        <begin position="1"/>
        <end position="27"/>
    </location>
</feature>
<dbReference type="PROSITE" id="PS52016">
    <property type="entry name" value="TONB_DEPENDENT_REC_3"/>
    <property type="match status" value="1"/>
</dbReference>
<feature type="region of interest" description="Disordered" evidence="13">
    <location>
        <begin position="25"/>
        <end position="46"/>
    </location>
</feature>
<dbReference type="InterPro" id="IPR000531">
    <property type="entry name" value="Beta-barrel_TonB"/>
</dbReference>
<evidence type="ECO:0000256" key="1">
    <source>
        <dbReference type="ARBA" id="ARBA00004571"/>
    </source>
</evidence>
<keyword evidence="9 11" id="KW-0472">Membrane</keyword>
<keyword evidence="2 11" id="KW-0813">Transport</keyword>
<comment type="subcellular location">
    <subcellularLocation>
        <location evidence="1 11">Cell outer membrane</location>
        <topology evidence="1 11">Multi-pass membrane protein</topology>
    </subcellularLocation>
</comment>
<evidence type="ECO:0000256" key="10">
    <source>
        <dbReference type="ARBA" id="ARBA00023237"/>
    </source>
</evidence>
<dbReference type="GO" id="GO:0006826">
    <property type="term" value="P:iron ion transport"/>
    <property type="evidence" value="ECO:0007669"/>
    <property type="project" value="UniProtKB-KW"/>
</dbReference>
<feature type="compositionally biased region" description="Acidic residues" evidence="13">
    <location>
        <begin position="31"/>
        <end position="46"/>
    </location>
</feature>
<keyword evidence="5 11" id="KW-0812">Transmembrane</keyword>
<evidence type="ECO:0000256" key="13">
    <source>
        <dbReference type="SAM" id="MobiDB-lite"/>
    </source>
</evidence>
<evidence type="ECO:0000256" key="4">
    <source>
        <dbReference type="ARBA" id="ARBA00022496"/>
    </source>
</evidence>
<dbReference type="InterPro" id="IPR039426">
    <property type="entry name" value="TonB-dep_rcpt-like"/>
</dbReference>
<dbReference type="EMBL" id="JAMSHT010000001">
    <property type="protein sequence ID" value="MCM8557173.1"/>
    <property type="molecule type" value="Genomic_DNA"/>
</dbReference>
<accession>A0A9X2EFR3</accession>
<dbReference type="Pfam" id="PF00593">
    <property type="entry name" value="TonB_dep_Rec_b-barrel"/>
    <property type="match status" value="1"/>
</dbReference>
<dbReference type="AlphaFoldDB" id="A0A9X2EFR3"/>
<evidence type="ECO:0000256" key="7">
    <source>
        <dbReference type="ARBA" id="ARBA00023065"/>
    </source>
</evidence>
<keyword evidence="10 11" id="KW-0998">Cell outer membrane</keyword>
<protein>
    <submittedName>
        <fullName evidence="17">TonB-dependent receptor</fullName>
    </submittedName>
</protein>
<evidence type="ECO:0000256" key="2">
    <source>
        <dbReference type="ARBA" id="ARBA00022448"/>
    </source>
</evidence>
<evidence type="ECO:0000313" key="18">
    <source>
        <dbReference type="Proteomes" id="UP001155128"/>
    </source>
</evidence>
<organism evidence="17 18">
    <name type="scientific">Sphingomicrobium sediminis</name>
    <dbReference type="NCBI Taxonomy" id="2950949"/>
    <lineage>
        <taxon>Bacteria</taxon>
        <taxon>Pseudomonadati</taxon>
        <taxon>Pseudomonadota</taxon>
        <taxon>Alphaproteobacteria</taxon>
        <taxon>Sphingomonadales</taxon>
        <taxon>Sphingomonadaceae</taxon>
        <taxon>Sphingomicrobium</taxon>
    </lineage>
</organism>
<evidence type="ECO:0000256" key="8">
    <source>
        <dbReference type="ARBA" id="ARBA00023077"/>
    </source>
</evidence>
<reference evidence="17" key="1">
    <citation type="submission" date="2022-06" db="EMBL/GenBank/DDBJ databases">
        <title>Sphingomicrobium sedimins sp. nov., a marine bacterium isolated from tidal flat.</title>
        <authorList>
            <person name="Kim C.-H."/>
            <person name="Yoo Y."/>
            <person name="Kim J.-J."/>
        </authorList>
    </citation>
    <scope>NUCLEOTIDE SEQUENCE</scope>
    <source>
        <strain evidence="17">GRR-S6-50</strain>
    </source>
</reference>